<evidence type="ECO:0000313" key="1">
    <source>
        <dbReference type="EMBL" id="MFC7319079.1"/>
    </source>
</evidence>
<dbReference type="Proteomes" id="UP001596547">
    <property type="component" value="Unassembled WGS sequence"/>
</dbReference>
<comment type="caution">
    <text evidence="1">The sequence shown here is derived from an EMBL/GenBank/DDBJ whole genome shotgun (WGS) entry which is preliminary data.</text>
</comment>
<proteinExistence type="predicted"/>
<dbReference type="GeneID" id="79317730"/>
<sequence>MTSIETLTPHQRALYDILAEEGELEPADLYAAYQERVDEPKTDRTVRNYLQKLAQYNLITITGTSRDRTYVVERRE</sequence>
<name>A0ABD6AEU4_9EURY</name>
<accession>A0ABD6AEU4</accession>
<dbReference type="InterPro" id="IPR036390">
    <property type="entry name" value="WH_DNA-bd_sf"/>
</dbReference>
<dbReference type="RefSeq" id="WP_276306093.1">
    <property type="nucleotide sequence ID" value="NZ_CP119993.1"/>
</dbReference>
<organism evidence="1 2">
    <name type="scientific">Halomarina halobia</name>
    <dbReference type="NCBI Taxonomy" id="3033386"/>
    <lineage>
        <taxon>Archaea</taxon>
        <taxon>Methanobacteriati</taxon>
        <taxon>Methanobacteriota</taxon>
        <taxon>Stenosarchaea group</taxon>
        <taxon>Halobacteria</taxon>
        <taxon>Halobacteriales</taxon>
        <taxon>Natronomonadaceae</taxon>
        <taxon>Halomarina</taxon>
    </lineage>
</organism>
<evidence type="ECO:0000313" key="2">
    <source>
        <dbReference type="Proteomes" id="UP001596547"/>
    </source>
</evidence>
<dbReference type="SUPFAM" id="SSF46785">
    <property type="entry name" value="Winged helix' DNA-binding domain"/>
    <property type="match status" value="1"/>
</dbReference>
<reference evidence="1 2" key="1">
    <citation type="journal article" date="2019" name="Int. J. Syst. Evol. Microbiol.">
        <title>The Global Catalogue of Microorganisms (GCM) 10K type strain sequencing project: providing services to taxonomists for standard genome sequencing and annotation.</title>
        <authorList>
            <consortium name="The Broad Institute Genomics Platform"/>
            <consortium name="The Broad Institute Genome Sequencing Center for Infectious Disease"/>
            <person name="Wu L."/>
            <person name="Ma J."/>
        </authorList>
    </citation>
    <scope>NUCLEOTIDE SEQUENCE [LARGE SCALE GENOMIC DNA]</scope>
    <source>
        <strain evidence="1 2">PSR21</strain>
    </source>
</reference>
<keyword evidence="2" id="KW-1185">Reference proteome</keyword>
<dbReference type="EMBL" id="JBHTBF010000003">
    <property type="protein sequence ID" value="MFC7319079.1"/>
    <property type="molecule type" value="Genomic_DNA"/>
</dbReference>
<dbReference type="AlphaFoldDB" id="A0ABD6AEU4"/>
<gene>
    <name evidence="1" type="ORF">ACFQPE_20120</name>
</gene>
<protein>
    <submittedName>
        <fullName evidence="1">Uncharacterized protein</fullName>
    </submittedName>
</protein>